<dbReference type="Proteomes" id="UP000807306">
    <property type="component" value="Unassembled WGS sequence"/>
</dbReference>
<proteinExistence type="predicted"/>
<evidence type="ECO:0000313" key="1">
    <source>
        <dbReference type="EMBL" id="KAF9528851.1"/>
    </source>
</evidence>
<reference evidence="1" key="1">
    <citation type="submission" date="2020-11" db="EMBL/GenBank/DDBJ databases">
        <authorList>
            <consortium name="DOE Joint Genome Institute"/>
            <person name="Ahrendt S."/>
            <person name="Riley R."/>
            <person name="Andreopoulos W."/>
            <person name="Labutti K."/>
            <person name="Pangilinan J."/>
            <person name="Ruiz-Duenas F.J."/>
            <person name="Barrasa J.M."/>
            <person name="Sanchez-Garcia M."/>
            <person name="Camarero S."/>
            <person name="Miyauchi S."/>
            <person name="Serrano A."/>
            <person name="Linde D."/>
            <person name="Babiker R."/>
            <person name="Drula E."/>
            <person name="Ayuso-Fernandez I."/>
            <person name="Pacheco R."/>
            <person name="Padilla G."/>
            <person name="Ferreira P."/>
            <person name="Barriuso J."/>
            <person name="Kellner H."/>
            <person name="Castanera R."/>
            <person name="Alfaro M."/>
            <person name="Ramirez L."/>
            <person name="Pisabarro A.G."/>
            <person name="Kuo A."/>
            <person name="Tritt A."/>
            <person name="Lipzen A."/>
            <person name="He G."/>
            <person name="Yan M."/>
            <person name="Ng V."/>
            <person name="Cullen D."/>
            <person name="Martin F."/>
            <person name="Rosso M.-N."/>
            <person name="Henrissat B."/>
            <person name="Hibbett D."/>
            <person name="Martinez A.T."/>
            <person name="Grigoriev I.V."/>
        </authorList>
    </citation>
    <scope>NUCLEOTIDE SEQUENCE</scope>
    <source>
        <strain evidence="1">CBS 506.95</strain>
    </source>
</reference>
<sequence length="134" mass="14660">MLEEPNILLGICLLVGTCKICRGLNHLSQFGLLSGPLPLSSAISPTLQLSCYEPLLTSPERRRLAPIVLVKSWVRHWVAVNSFHSPLNAGRPFLADSRVSLGTDTCKCQEHAYFPPNSVGTVIRRKPSEPPAFG</sequence>
<gene>
    <name evidence="1" type="ORF">CPB83DRAFT_853843</name>
</gene>
<organism evidence="1 2">
    <name type="scientific">Crepidotus variabilis</name>
    <dbReference type="NCBI Taxonomy" id="179855"/>
    <lineage>
        <taxon>Eukaryota</taxon>
        <taxon>Fungi</taxon>
        <taxon>Dikarya</taxon>
        <taxon>Basidiomycota</taxon>
        <taxon>Agaricomycotina</taxon>
        <taxon>Agaricomycetes</taxon>
        <taxon>Agaricomycetidae</taxon>
        <taxon>Agaricales</taxon>
        <taxon>Agaricineae</taxon>
        <taxon>Crepidotaceae</taxon>
        <taxon>Crepidotus</taxon>
    </lineage>
</organism>
<name>A0A9P6EFZ2_9AGAR</name>
<dbReference type="AlphaFoldDB" id="A0A9P6EFZ2"/>
<accession>A0A9P6EFZ2</accession>
<dbReference type="EMBL" id="MU157850">
    <property type="protein sequence ID" value="KAF9528851.1"/>
    <property type="molecule type" value="Genomic_DNA"/>
</dbReference>
<keyword evidence="2" id="KW-1185">Reference proteome</keyword>
<protein>
    <submittedName>
        <fullName evidence="1">Uncharacterized protein</fullName>
    </submittedName>
</protein>
<comment type="caution">
    <text evidence="1">The sequence shown here is derived from an EMBL/GenBank/DDBJ whole genome shotgun (WGS) entry which is preliminary data.</text>
</comment>
<evidence type="ECO:0000313" key="2">
    <source>
        <dbReference type="Proteomes" id="UP000807306"/>
    </source>
</evidence>